<sequence>MSRPEAGIDLLLVADPRDPMATLMTAEARRHDRRLVAVTHEDAGRMFTILGEAEGARVEPDLPMLLRPAPPPVPNLDSDARFLGGESLAVLWAAGALARSPVLNRPTTRGFEAGWCYSGAITERRARTGMALELYARDETDAGPPDDRAWAVEDMRGRTRRWTSPDTGDAPYRARPVIESEAYERVVVVERQAWRSTTVALDAFDLEARSIAIARNLGLGFLVVTWGLDAGLEQTRLARIDPYPRVDQLLPIWQEVAPALIEALAC</sequence>
<dbReference type="KEGG" id="htq:FRZ44_06370"/>
<evidence type="ECO:0000313" key="2">
    <source>
        <dbReference type="Proteomes" id="UP000326202"/>
    </source>
</evidence>
<dbReference type="Proteomes" id="UP000326202">
    <property type="component" value="Chromosome"/>
</dbReference>
<dbReference type="EMBL" id="CP042906">
    <property type="protein sequence ID" value="QEX15354.1"/>
    <property type="molecule type" value="Genomic_DNA"/>
</dbReference>
<gene>
    <name evidence="1" type="ORF">FRZ44_06370</name>
</gene>
<proteinExistence type="predicted"/>
<dbReference type="RefSeq" id="WP_151175812.1">
    <property type="nucleotide sequence ID" value="NZ_CP042906.1"/>
</dbReference>
<keyword evidence="2" id="KW-1185">Reference proteome</keyword>
<dbReference type="AlphaFoldDB" id="A0A5J6MD60"/>
<name>A0A5J6MD60_9PROT</name>
<accession>A0A5J6MD60</accession>
<dbReference type="OrthoDB" id="4163206at2"/>
<organism evidence="1 2">
    <name type="scientific">Hypericibacter terrae</name>
    <dbReference type="NCBI Taxonomy" id="2602015"/>
    <lineage>
        <taxon>Bacteria</taxon>
        <taxon>Pseudomonadati</taxon>
        <taxon>Pseudomonadota</taxon>
        <taxon>Alphaproteobacteria</taxon>
        <taxon>Rhodospirillales</taxon>
        <taxon>Dongiaceae</taxon>
        <taxon>Hypericibacter</taxon>
    </lineage>
</organism>
<reference evidence="1 2" key="1">
    <citation type="submission" date="2019-08" db="EMBL/GenBank/DDBJ databases">
        <title>Hyperibacter terrae gen. nov., sp. nov. and Hyperibacter viscosus sp. nov., two new members in the family Rhodospirillaceae isolated from the rhizosphere of Hypericum perforatum.</title>
        <authorList>
            <person name="Noviana Z."/>
        </authorList>
    </citation>
    <scope>NUCLEOTIDE SEQUENCE [LARGE SCALE GENOMIC DNA]</scope>
    <source>
        <strain evidence="1 2">R5913</strain>
    </source>
</reference>
<protein>
    <submittedName>
        <fullName evidence="1">Uncharacterized protein</fullName>
    </submittedName>
</protein>
<evidence type="ECO:0000313" key="1">
    <source>
        <dbReference type="EMBL" id="QEX15354.1"/>
    </source>
</evidence>